<dbReference type="EMBL" id="LAZR01050027">
    <property type="protein sequence ID" value="KKK88278.1"/>
    <property type="molecule type" value="Genomic_DNA"/>
</dbReference>
<comment type="caution">
    <text evidence="1">The sequence shown here is derived from an EMBL/GenBank/DDBJ whole genome shotgun (WGS) entry which is preliminary data.</text>
</comment>
<sequence length="268" mass="27091">MRYNSLSKRGCCSALAVISVLGTVVYAAGPEAGSVIGNQAVATYTNSSGDQITVTSNKVETVVQQVAGVSMTSDNSEAIAPGGKAFLPHVVSNDGNGPDSFSLQAAEQAAGTLDTTLVFYPDANLDGVADSATPITTTPVLAPGEQFGFIIEATASSTQSGTEDILVTATSALDGGVTVTNTDTLTVSNGAIMEVVKSMTVDASGGASSTLVDIGDEVTITLTYSSTGLVAADNYLVTDLLDGRLTYVGGSARWSDSGPATTLNDRNP</sequence>
<organism evidence="1">
    <name type="scientific">marine sediment metagenome</name>
    <dbReference type="NCBI Taxonomy" id="412755"/>
    <lineage>
        <taxon>unclassified sequences</taxon>
        <taxon>metagenomes</taxon>
        <taxon>ecological metagenomes</taxon>
    </lineage>
</organism>
<dbReference type="AlphaFoldDB" id="A0A0F8Z3I2"/>
<evidence type="ECO:0008006" key="2">
    <source>
        <dbReference type="Google" id="ProtNLM"/>
    </source>
</evidence>
<accession>A0A0F8Z3I2</accession>
<evidence type="ECO:0000313" key="1">
    <source>
        <dbReference type="EMBL" id="KKK88278.1"/>
    </source>
</evidence>
<proteinExistence type="predicted"/>
<name>A0A0F8Z3I2_9ZZZZ</name>
<reference evidence="1" key="1">
    <citation type="journal article" date="2015" name="Nature">
        <title>Complex archaea that bridge the gap between prokaryotes and eukaryotes.</title>
        <authorList>
            <person name="Spang A."/>
            <person name="Saw J.H."/>
            <person name="Jorgensen S.L."/>
            <person name="Zaremba-Niedzwiedzka K."/>
            <person name="Martijn J."/>
            <person name="Lind A.E."/>
            <person name="van Eijk R."/>
            <person name="Schleper C."/>
            <person name="Guy L."/>
            <person name="Ettema T.J."/>
        </authorList>
    </citation>
    <scope>NUCLEOTIDE SEQUENCE</scope>
</reference>
<gene>
    <name evidence="1" type="ORF">LCGC14_2744800</name>
</gene>
<feature type="non-terminal residue" evidence="1">
    <location>
        <position position="268"/>
    </location>
</feature>
<protein>
    <recommendedName>
        <fullName evidence="2">DUF11 domain-containing protein</fullName>
    </recommendedName>
</protein>